<proteinExistence type="predicted"/>
<reference evidence="1 2" key="1">
    <citation type="submission" date="2014-07" db="EMBL/GenBank/DDBJ databases">
        <title>Complete genome sequence of Corynebacterium atypicum DSM 44849: identifiction of the mycolic acid biosynthesis genes.</title>
        <authorList>
            <person name="Tippelt A."/>
            <person name="Mollmann S."/>
            <person name="Albersmeier A."/>
            <person name="Jaenicke S."/>
            <person name="Ruckert C."/>
            <person name="Tauch A."/>
        </authorList>
    </citation>
    <scope>NUCLEOTIDE SEQUENCE [LARGE SCALE GENOMIC DNA]</scope>
    <source>
        <strain evidence="1 2">R2070</strain>
    </source>
</reference>
<dbReference type="Proteomes" id="UP000028504">
    <property type="component" value="Chromosome"/>
</dbReference>
<evidence type="ECO:0000313" key="1">
    <source>
        <dbReference type="EMBL" id="AIG63920.1"/>
    </source>
</evidence>
<dbReference type="EMBL" id="CP008944">
    <property type="protein sequence ID" value="AIG63920.1"/>
    <property type="molecule type" value="Genomic_DNA"/>
</dbReference>
<organism evidence="1 2">
    <name type="scientific">Corynebacterium atypicum</name>
    <dbReference type="NCBI Taxonomy" id="191610"/>
    <lineage>
        <taxon>Bacteria</taxon>
        <taxon>Bacillati</taxon>
        <taxon>Actinomycetota</taxon>
        <taxon>Actinomycetes</taxon>
        <taxon>Mycobacteriales</taxon>
        <taxon>Corynebacteriaceae</taxon>
        <taxon>Corynebacterium</taxon>
    </lineage>
</organism>
<dbReference type="RefSeq" id="WP_038604974.1">
    <property type="nucleotide sequence ID" value="NZ_CP008944.1"/>
</dbReference>
<protein>
    <submittedName>
        <fullName evidence="1">Uncharacterized protein</fullName>
    </submittedName>
</protein>
<name>A0ABN4DCE8_9CORY</name>
<evidence type="ECO:0000313" key="2">
    <source>
        <dbReference type="Proteomes" id="UP000028504"/>
    </source>
</evidence>
<gene>
    <name evidence="1" type="ORF">CATYP_03800</name>
</gene>
<sequence>MTLKGLHASLHVFFGELKGDVGTRITGDQEGTDLPCGQSFFFTELAKYPGVSSIPARIKGR</sequence>
<accession>A0ABN4DCE8</accession>
<keyword evidence="2" id="KW-1185">Reference proteome</keyword>